<gene>
    <name evidence="2" type="ORF">OLC1_LOCUS9143</name>
</gene>
<evidence type="ECO:0000256" key="1">
    <source>
        <dbReference type="SAM" id="MobiDB-lite"/>
    </source>
</evidence>
<dbReference type="AlphaFoldDB" id="A0AAV1CX14"/>
<keyword evidence="3" id="KW-1185">Reference proteome</keyword>
<dbReference type="EMBL" id="OX459120">
    <property type="protein sequence ID" value="CAI9099058.1"/>
    <property type="molecule type" value="Genomic_DNA"/>
</dbReference>
<feature type="compositionally biased region" description="Basic and acidic residues" evidence="1">
    <location>
        <begin position="179"/>
        <end position="202"/>
    </location>
</feature>
<sequence>MTNLIKKDLEVQIIQTDPLIVKGIESQIPALQDTQSHPAETIVVRVSLSQPVETLDLRRKDSLSGLSAKEKEAIPVNLQPSPERVEYDLEVAPVSNPSGAKTTNRFSALQDLCNGKGDLIAETDDEISSDAVVLVANKPANSLNESVPSLANMSQPGVGKLPDDSFEIDSQENDEDNEDGRSWSEGDKEDAQITKNEQGERLVKKKHGRKSKEVRPKQFEGIELRRSLRI</sequence>
<feature type="compositionally biased region" description="Polar residues" evidence="1">
    <location>
        <begin position="143"/>
        <end position="155"/>
    </location>
</feature>
<evidence type="ECO:0000313" key="2">
    <source>
        <dbReference type="EMBL" id="CAI9099058.1"/>
    </source>
</evidence>
<feature type="compositionally biased region" description="Acidic residues" evidence="1">
    <location>
        <begin position="164"/>
        <end position="178"/>
    </location>
</feature>
<protein>
    <submittedName>
        <fullName evidence="2">OLC1v1035819C1</fullName>
    </submittedName>
</protein>
<name>A0AAV1CX14_OLDCO</name>
<organism evidence="2 3">
    <name type="scientific">Oldenlandia corymbosa var. corymbosa</name>
    <dbReference type="NCBI Taxonomy" id="529605"/>
    <lineage>
        <taxon>Eukaryota</taxon>
        <taxon>Viridiplantae</taxon>
        <taxon>Streptophyta</taxon>
        <taxon>Embryophyta</taxon>
        <taxon>Tracheophyta</taxon>
        <taxon>Spermatophyta</taxon>
        <taxon>Magnoliopsida</taxon>
        <taxon>eudicotyledons</taxon>
        <taxon>Gunneridae</taxon>
        <taxon>Pentapetalae</taxon>
        <taxon>asterids</taxon>
        <taxon>lamiids</taxon>
        <taxon>Gentianales</taxon>
        <taxon>Rubiaceae</taxon>
        <taxon>Rubioideae</taxon>
        <taxon>Spermacoceae</taxon>
        <taxon>Hedyotis-Oldenlandia complex</taxon>
        <taxon>Oldenlandia</taxon>
    </lineage>
</organism>
<proteinExistence type="predicted"/>
<feature type="region of interest" description="Disordered" evidence="1">
    <location>
        <begin position="143"/>
        <end position="218"/>
    </location>
</feature>
<accession>A0AAV1CX14</accession>
<evidence type="ECO:0000313" key="3">
    <source>
        <dbReference type="Proteomes" id="UP001161247"/>
    </source>
</evidence>
<dbReference type="Proteomes" id="UP001161247">
    <property type="component" value="Chromosome 3"/>
</dbReference>
<reference evidence="2" key="1">
    <citation type="submission" date="2023-03" db="EMBL/GenBank/DDBJ databases">
        <authorList>
            <person name="Julca I."/>
        </authorList>
    </citation>
    <scope>NUCLEOTIDE SEQUENCE</scope>
</reference>